<dbReference type="AlphaFoldDB" id="A0A9P7AHV5"/>
<protein>
    <submittedName>
        <fullName evidence="2">Uncharacterized protein</fullName>
    </submittedName>
</protein>
<dbReference type="EMBL" id="JABBWE010000066">
    <property type="protein sequence ID" value="KAG1788658.1"/>
    <property type="molecule type" value="Genomic_DNA"/>
</dbReference>
<evidence type="ECO:0000313" key="3">
    <source>
        <dbReference type="Proteomes" id="UP000719766"/>
    </source>
</evidence>
<sequence length="643" mass="73572">MSEESGLSAILEEILQAHLSSPNDSSYESAKAKLAQERRHIGHNSRLVKVLSYEKLILVLALVLLPLGRHFRGRREFSVVWLEKSIETVMGLYLRFIVSQIDTMKKLASDDDFPDYKTVNATLEQADDDGPEGAEAQRQIGLWKMQITNSQDISNLAVFDDVFDKIDTCAEDVFSTCIHTDIGEKTNAYLGALKHYRHKITTILRKKWLEESNDAIEANDVMRRYDKITARIAVWLSPQDDASNAPIPLLSAWLLDYAWSSLSVVKEGVIEICRWFEPLLEYYPALHVKSHEMDDKSEVMIHNVVNHVVRIYAPDADIQLCHFLWERRNTLLLHLHNTMSTISQEETQQDRPKDMVQVNIAFDKLPRDEKRVFEQLLVSMKNISKGNLCFSQSRGTYAMRVTKWRWRDKTLKNAKRDIEPLVKAVLLELRKAREYRTVILADSIIAGLRKQLEHILVQMMKPNFHFRLSDKFATSIMWQWWDDIEIPKGVTPITSANIDEAFKSKLQQIQLEQRDQDAIKELVTYVKHMTCAQATTEKDSALNLEVAKTLNALVHALKSNSTRLHNCSMAMDSDLSCDVRVAVQFKIPKTKDQIHATTLEPQISGPSSKRHRSTTVSESPGAMKKRARSSPFTISDSDEDLVG</sequence>
<name>A0A9P7AHV5_9AGAM</name>
<proteinExistence type="predicted"/>
<evidence type="ECO:0000313" key="2">
    <source>
        <dbReference type="EMBL" id="KAG1788658.1"/>
    </source>
</evidence>
<feature type="region of interest" description="Disordered" evidence="1">
    <location>
        <begin position="596"/>
        <end position="643"/>
    </location>
</feature>
<feature type="compositionally biased region" description="Polar residues" evidence="1">
    <location>
        <begin position="596"/>
        <end position="607"/>
    </location>
</feature>
<keyword evidence="3" id="KW-1185">Reference proteome</keyword>
<gene>
    <name evidence="2" type="ORF">HD556DRAFT_1402327</name>
</gene>
<dbReference type="RefSeq" id="XP_041155849.1">
    <property type="nucleotide sequence ID" value="XM_041303850.1"/>
</dbReference>
<evidence type="ECO:0000256" key="1">
    <source>
        <dbReference type="SAM" id="MobiDB-lite"/>
    </source>
</evidence>
<comment type="caution">
    <text evidence="2">The sequence shown here is derived from an EMBL/GenBank/DDBJ whole genome shotgun (WGS) entry which is preliminary data.</text>
</comment>
<accession>A0A9P7AHV5</accession>
<organism evidence="2 3">
    <name type="scientific">Suillus plorans</name>
    <dbReference type="NCBI Taxonomy" id="116603"/>
    <lineage>
        <taxon>Eukaryota</taxon>
        <taxon>Fungi</taxon>
        <taxon>Dikarya</taxon>
        <taxon>Basidiomycota</taxon>
        <taxon>Agaricomycotina</taxon>
        <taxon>Agaricomycetes</taxon>
        <taxon>Agaricomycetidae</taxon>
        <taxon>Boletales</taxon>
        <taxon>Suillineae</taxon>
        <taxon>Suillaceae</taxon>
        <taxon>Suillus</taxon>
    </lineage>
</organism>
<dbReference type="Proteomes" id="UP000719766">
    <property type="component" value="Unassembled WGS sequence"/>
</dbReference>
<reference evidence="2" key="1">
    <citation type="journal article" date="2020" name="New Phytol.">
        <title>Comparative genomics reveals dynamic genome evolution in host specialist ectomycorrhizal fungi.</title>
        <authorList>
            <person name="Lofgren L.A."/>
            <person name="Nguyen N.H."/>
            <person name="Vilgalys R."/>
            <person name="Ruytinx J."/>
            <person name="Liao H.L."/>
            <person name="Branco S."/>
            <person name="Kuo A."/>
            <person name="LaButti K."/>
            <person name="Lipzen A."/>
            <person name="Andreopoulos W."/>
            <person name="Pangilinan J."/>
            <person name="Riley R."/>
            <person name="Hundley H."/>
            <person name="Na H."/>
            <person name="Barry K."/>
            <person name="Grigoriev I.V."/>
            <person name="Stajich J.E."/>
            <person name="Kennedy P.G."/>
        </authorList>
    </citation>
    <scope>NUCLEOTIDE SEQUENCE</scope>
    <source>
        <strain evidence="2">S12</strain>
    </source>
</reference>
<dbReference type="GeneID" id="64597614"/>
<dbReference type="OrthoDB" id="2646242at2759"/>